<dbReference type="Pfam" id="PF06013">
    <property type="entry name" value="WXG100"/>
    <property type="match status" value="1"/>
</dbReference>
<dbReference type="CDD" id="cd13402">
    <property type="entry name" value="LT_TF-like"/>
    <property type="match status" value="1"/>
</dbReference>
<dbReference type="InterPro" id="IPR008258">
    <property type="entry name" value="Transglycosylase_SLT_dom_1"/>
</dbReference>
<dbReference type="STRING" id="683260.SAMN05421874_10691"/>
<dbReference type="Gene3D" id="1.10.530.10">
    <property type="match status" value="1"/>
</dbReference>
<dbReference type="RefSeq" id="WP_218128868.1">
    <property type="nucleotide sequence ID" value="NZ_FNFB01000006.1"/>
</dbReference>
<evidence type="ECO:0000313" key="4">
    <source>
        <dbReference type="Proteomes" id="UP000198683"/>
    </source>
</evidence>
<feature type="region of interest" description="Disordered" evidence="1">
    <location>
        <begin position="202"/>
        <end position="245"/>
    </location>
</feature>
<sequence>MSAGPAPGRDELDAMLRKVTGAPGDIDDLARAWRSVAGEIEEFAGGMSAAVRTADDAWRGRSAQQFVTYMGRYGAAAGSLRAALTGSAAALESAASALREARTEIAAICRDLDTSLANYRRRFYADQPDATEADLRPGLARLVGQARTAAQEWVDSADEAVTKAKNTVKQFVDEHGPTFRAIPDVSRQEFTPAPGRRIEWLREPGYQERGGVPATTALSGAPAAAHAPSYGPSGPPPAGGGPAPTEQVRKWIEEAIAILARHGVPASKMNPDDIWTIVRHESGGNPHAINNWDSNAAQGTPSKGLMQTIDPTFNAHALPGHRDIYDPVDNIIAGVRYAISRYGSVANVPGVANTRQGLGYVGY</sequence>
<dbReference type="EMBL" id="FNFB01000006">
    <property type="protein sequence ID" value="SDK23891.1"/>
    <property type="molecule type" value="Genomic_DNA"/>
</dbReference>
<reference evidence="3 4" key="1">
    <citation type="submission" date="2016-10" db="EMBL/GenBank/DDBJ databases">
        <authorList>
            <person name="de Groot N.N."/>
        </authorList>
    </citation>
    <scope>NUCLEOTIDE SEQUENCE [LARGE SCALE GENOMIC DNA]</scope>
    <source>
        <strain evidence="3 4">CGMCC 4.5681</strain>
    </source>
</reference>
<keyword evidence="4" id="KW-1185">Reference proteome</keyword>
<dbReference type="PANTHER" id="PTHR21525">
    <property type="entry name" value="MOTILE SPERM PROTEIN"/>
    <property type="match status" value="1"/>
</dbReference>
<feature type="domain" description="Transglycosylase SLT" evidence="2">
    <location>
        <begin position="269"/>
        <end position="346"/>
    </location>
</feature>
<dbReference type="PANTHER" id="PTHR21525:SF9">
    <property type="entry name" value="CHANNEL_COLICIN DOMAIN-CONTAINING PROTEIN"/>
    <property type="match status" value="1"/>
</dbReference>
<dbReference type="InterPro" id="IPR038332">
    <property type="entry name" value="PPE_sf"/>
</dbReference>
<evidence type="ECO:0000259" key="2">
    <source>
        <dbReference type="Pfam" id="PF01464"/>
    </source>
</evidence>
<dbReference type="AlphaFoldDB" id="A0A1G9A9G2"/>
<organism evidence="3 4">
    <name type="scientific">Nonomuraea maritima</name>
    <dbReference type="NCBI Taxonomy" id="683260"/>
    <lineage>
        <taxon>Bacteria</taxon>
        <taxon>Bacillati</taxon>
        <taxon>Actinomycetota</taxon>
        <taxon>Actinomycetes</taxon>
        <taxon>Streptosporangiales</taxon>
        <taxon>Streptosporangiaceae</taxon>
        <taxon>Nonomuraea</taxon>
    </lineage>
</organism>
<dbReference type="Pfam" id="PF01464">
    <property type="entry name" value="SLT"/>
    <property type="match status" value="1"/>
</dbReference>
<proteinExistence type="predicted"/>
<dbReference type="SUPFAM" id="SSF53955">
    <property type="entry name" value="Lysozyme-like"/>
    <property type="match status" value="1"/>
</dbReference>
<dbReference type="SUPFAM" id="SSF140453">
    <property type="entry name" value="EsxAB dimer-like"/>
    <property type="match status" value="1"/>
</dbReference>
<feature type="compositionally biased region" description="Low complexity" evidence="1">
    <location>
        <begin position="213"/>
        <end position="232"/>
    </location>
</feature>
<dbReference type="Proteomes" id="UP000198683">
    <property type="component" value="Unassembled WGS sequence"/>
</dbReference>
<evidence type="ECO:0000256" key="1">
    <source>
        <dbReference type="SAM" id="MobiDB-lite"/>
    </source>
</evidence>
<dbReference type="InterPro" id="IPR036689">
    <property type="entry name" value="ESAT-6-like_sf"/>
</dbReference>
<gene>
    <name evidence="3" type="ORF">SAMN05421874_10691</name>
</gene>
<dbReference type="InterPro" id="IPR010310">
    <property type="entry name" value="T7SS_ESAT-6-like"/>
</dbReference>
<evidence type="ECO:0000313" key="3">
    <source>
        <dbReference type="EMBL" id="SDK23891.1"/>
    </source>
</evidence>
<dbReference type="Gene3D" id="1.20.1260.20">
    <property type="entry name" value="PPE superfamily"/>
    <property type="match status" value="1"/>
</dbReference>
<accession>A0A1G9A9G2</accession>
<name>A0A1G9A9G2_9ACTN</name>
<protein>
    <submittedName>
        <fullName evidence="3">Proteins of 100 residues with WXG</fullName>
    </submittedName>
</protein>
<dbReference type="InterPro" id="IPR023346">
    <property type="entry name" value="Lysozyme-like_dom_sf"/>
</dbReference>